<sequence>MSGKRYPEEFKIEAVKQVTEKGYSIAEVATRLGTTTHSLYAWIERYDQGQSKATKDKDSSVELARLKKRSFYRYLTHYHCYKYSINSLSILFFRFLW</sequence>
<dbReference type="EMBL" id="SSCJ01000012">
    <property type="protein sequence ID" value="MDI4510784.1"/>
    <property type="molecule type" value="Genomic_DNA"/>
</dbReference>
<dbReference type="InterPro" id="IPR009057">
    <property type="entry name" value="Homeodomain-like_sf"/>
</dbReference>
<evidence type="ECO:0000313" key="2">
    <source>
        <dbReference type="EMBL" id="MDI4510784.1"/>
    </source>
</evidence>
<organism evidence="2">
    <name type="scientific">Faucicola osloensis</name>
    <name type="common">Moraxella osloensis</name>
    <dbReference type="NCBI Taxonomy" id="34062"/>
    <lineage>
        <taxon>Bacteria</taxon>
        <taxon>Pseudomonadati</taxon>
        <taxon>Pseudomonadota</taxon>
        <taxon>Gammaproteobacteria</taxon>
        <taxon>Moraxellales</taxon>
        <taxon>Moraxellaceae</taxon>
        <taxon>Faucicola</taxon>
    </lineage>
</organism>
<accession>A0AAW6TDM3</accession>
<dbReference type="SUPFAM" id="SSF46689">
    <property type="entry name" value="Homeodomain-like"/>
    <property type="match status" value="1"/>
</dbReference>
<reference evidence="2" key="1">
    <citation type="submission" date="2019-04" db="EMBL/GenBank/DDBJ databases">
        <title>Moraxella osloensis CCUG 73412, isolated from corneal scrapings as causative agent of keratitis.</title>
        <authorList>
            <person name="Connolly G."/>
            <person name="Jaen-Luchoro D."/>
            <person name="Pinyeiro-Iglesias B."/>
            <person name="Curry A."/>
            <person name="Knowles S."/>
            <person name="Moore E.R.B."/>
        </authorList>
    </citation>
    <scope>NUCLEOTIDE SEQUENCE</scope>
    <source>
        <strain evidence="2">CCUG 73412</strain>
    </source>
</reference>
<dbReference type="GO" id="GO:0003677">
    <property type="term" value="F:DNA binding"/>
    <property type="evidence" value="ECO:0007669"/>
    <property type="project" value="InterPro"/>
</dbReference>
<dbReference type="GO" id="GO:0006313">
    <property type="term" value="P:DNA transposition"/>
    <property type="evidence" value="ECO:0007669"/>
    <property type="project" value="InterPro"/>
</dbReference>
<dbReference type="InterPro" id="IPR002514">
    <property type="entry name" value="Transposase_8"/>
</dbReference>
<dbReference type="AlphaFoldDB" id="A0AAW6TDM3"/>
<comment type="caution">
    <text evidence="2">The sequence shown here is derived from an EMBL/GenBank/DDBJ whole genome shotgun (WGS) entry which is preliminary data.</text>
</comment>
<gene>
    <name evidence="2" type="ORF">E6P75_11320</name>
</gene>
<protein>
    <submittedName>
        <fullName evidence="2">Transposase</fullName>
    </submittedName>
</protein>
<proteinExistence type="inferred from homology"/>
<evidence type="ECO:0000256" key="1">
    <source>
        <dbReference type="ARBA" id="ARBA00009964"/>
    </source>
</evidence>
<name>A0AAW6TDM3_FAUOS</name>
<comment type="similarity">
    <text evidence="1">Belongs to the transposase 8 family.</text>
</comment>
<dbReference type="Pfam" id="PF01527">
    <property type="entry name" value="HTH_Tnp_1"/>
    <property type="match status" value="1"/>
</dbReference>
<dbReference type="Gene3D" id="1.10.10.60">
    <property type="entry name" value="Homeodomain-like"/>
    <property type="match status" value="1"/>
</dbReference>
<dbReference type="GO" id="GO:0004803">
    <property type="term" value="F:transposase activity"/>
    <property type="evidence" value="ECO:0007669"/>
    <property type="project" value="InterPro"/>
</dbReference>